<accession>A0A7G5EP86</accession>
<organism evidence="2 3">
    <name type="scientific">Comamonas piscis</name>
    <dbReference type="NCBI Taxonomy" id="1562974"/>
    <lineage>
        <taxon>Bacteria</taxon>
        <taxon>Pseudomonadati</taxon>
        <taxon>Pseudomonadota</taxon>
        <taxon>Betaproteobacteria</taxon>
        <taxon>Burkholderiales</taxon>
        <taxon>Comamonadaceae</taxon>
        <taxon>Comamonas</taxon>
    </lineage>
</organism>
<gene>
    <name evidence="2" type="ORF">HS961_16880</name>
</gene>
<reference evidence="2 3" key="1">
    <citation type="journal article" date="2020" name="G3 (Bethesda)">
        <title>CeMbio - The Caenorhabditis elegans Microbiome Resource.</title>
        <authorList>
            <person name="Dirksen P."/>
            <person name="Assie A."/>
            <person name="Zimmermann J."/>
            <person name="Zhang F."/>
            <person name="Tietje A.M."/>
            <person name="Marsh S.A."/>
            <person name="Felix M.A."/>
            <person name="Shapira M."/>
            <person name="Kaleta C."/>
            <person name="Schulenburg H."/>
            <person name="Samuel B."/>
        </authorList>
    </citation>
    <scope>NUCLEOTIDE SEQUENCE [LARGE SCALE GENOMIC DNA]</scope>
    <source>
        <strain evidence="2 3">BIGb0172</strain>
    </source>
</reference>
<dbReference type="NCBIfam" id="TIGR04393">
    <property type="entry name" value="rpt_T5SS_PEPC"/>
    <property type="match status" value="2"/>
</dbReference>
<evidence type="ECO:0000313" key="2">
    <source>
        <dbReference type="EMBL" id="QMV75811.1"/>
    </source>
</evidence>
<evidence type="ECO:0000256" key="1">
    <source>
        <dbReference type="SAM" id="SignalP"/>
    </source>
</evidence>
<keyword evidence="3" id="KW-1185">Reference proteome</keyword>
<feature type="signal peptide" evidence="1">
    <location>
        <begin position="1"/>
        <end position="25"/>
    </location>
</feature>
<evidence type="ECO:0000313" key="3">
    <source>
        <dbReference type="Proteomes" id="UP000515240"/>
    </source>
</evidence>
<dbReference type="Proteomes" id="UP000515240">
    <property type="component" value="Chromosome"/>
</dbReference>
<dbReference type="AlphaFoldDB" id="A0A7G5EP86"/>
<sequence>MKKPFFPLSQCALLVPCLMAGMAHAQSIELTGDTTATGHRGASYTTDSMTVGNTAAGALDVSSGAVLINTGPATLGAATSGSGTATLSGSSQWTSAELNVGNAGTGVLNINSGGLLVSADAYIGREAGSNGTVTVDGPGSNWSSPVNQ</sequence>
<dbReference type="KEGG" id="cpis:HS961_16880"/>
<evidence type="ECO:0008006" key="4">
    <source>
        <dbReference type="Google" id="ProtNLM"/>
    </source>
</evidence>
<proteinExistence type="predicted"/>
<feature type="chain" id="PRO_5028975393" description="Autotransporter outer membrane beta-barrel domain-containing protein" evidence="1">
    <location>
        <begin position="26"/>
        <end position="148"/>
    </location>
</feature>
<protein>
    <recommendedName>
        <fullName evidence="4">Autotransporter outer membrane beta-barrel domain-containing protein</fullName>
    </recommendedName>
</protein>
<dbReference type="EMBL" id="CP058554">
    <property type="protein sequence ID" value="QMV75811.1"/>
    <property type="molecule type" value="Genomic_DNA"/>
</dbReference>
<name>A0A7G5EP86_9BURK</name>
<keyword evidence="1" id="KW-0732">Signal</keyword>
<dbReference type="RefSeq" id="WP_182328304.1">
    <property type="nucleotide sequence ID" value="NZ_CP058554.1"/>
</dbReference>
<dbReference type="InterPro" id="IPR030895">
    <property type="entry name" value="T5SS_PEPC_rpt"/>
</dbReference>